<feature type="compositionally biased region" description="Low complexity" evidence="4">
    <location>
        <begin position="103"/>
        <end position="112"/>
    </location>
</feature>
<dbReference type="SUPFAM" id="SSF50494">
    <property type="entry name" value="Trypsin-like serine proteases"/>
    <property type="match status" value="1"/>
</dbReference>
<proteinExistence type="inferred from homology"/>
<dbReference type="PROSITE" id="PS00135">
    <property type="entry name" value="TRYPSIN_SER"/>
    <property type="match status" value="1"/>
</dbReference>
<keyword evidence="5" id="KW-0732">Signal</keyword>
<dbReference type="CDD" id="cd00190">
    <property type="entry name" value="Tryp_SPc"/>
    <property type="match status" value="1"/>
</dbReference>
<reference evidence="7" key="1">
    <citation type="journal article" date="2016" name="Insect Biochem. Mol. Biol.">
        <title>Multifaceted biological insights from a draft genome sequence of the tobacco hornworm moth, Manduca sexta.</title>
        <authorList>
            <person name="Kanost M.R."/>
            <person name="Arrese E.L."/>
            <person name="Cao X."/>
            <person name="Chen Y.R."/>
            <person name="Chellapilla S."/>
            <person name="Goldsmith M.R."/>
            <person name="Grosse-Wilde E."/>
            <person name="Heckel D.G."/>
            <person name="Herndon N."/>
            <person name="Jiang H."/>
            <person name="Papanicolaou A."/>
            <person name="Qu J."/>
            <person name="Soulages J.L."/>
            <person name="Vogel H."/>
            <person name="Walters J."/>
            <person name="Waterhouse R.M."/>
            <person name="Ahn S.J."/>
            <person name="Almeida F.C."/>
            <person name="An C."/>
            <person name="Aqrawi P."/>
            <person name="Bretschneider A."/>
            <person name="Bryant W.B."/>
            <person name="Bucks S."/>
            <person name="Chao H."/>
            <person name="Chevignon G."/>
            <person name="Christen J.M."/>
            <person name="Clarke D.F."/>
            <person name="Dittmer N.T."/>
            <person name="Ferguson L.C.F."/>
            <person name="Garavelou S."/>
            <person name="Gordon K.H.J."/>
            <person name="Gunaratna R.T."/>
            <person name="Han Y."/>
            <person name="Hauser F."/>
            <person name="He Y."/>
            <person name="Heidel-Fischer H."/>
            <person name="Hirsh A."/>
            <person name="Hu Y."/>
            <person name="Jiang H."/>
            <person name="Kalra D."/>
            <person name="Klinner C."/>
            <person name="Konig C."/>
            <person name="Kovar C."/>
            <person name="Kroll A.R."/>
            <person name="Kuwar S.S."/>
            <person name="Lee S.L."/>
            <person name="Lehman R."/>
            <person name="Li K."/>
            <person name="Li Z."/>
            <person name="Liang H."/>
            <person name="Lovelace S."/>
            <person name="Lu Z."/>
            <person name="Mansfield J.H."/>
            <person name="McCulloch K.J."/>
            <person name="Mathew T."/>
            <person name="Morton B."/>
            <person name="Muzny D.M."/>
            <person name="Neunemann D."/>
            <person name="Ongeri F."/>
            <person name="Pauchet Y."/>
            <person name="Pu L.L."/>
            <person name="Pyrousis I."/>
            <person name="Rao X.J."/>
            <person name="Redding A."/>
            <person name="Roesel C."/>
            <person name="Sanchez-Gracia A."/>
            <person name="Schaack S."/>
            <person name="Shukla A."/>
            <person name="Tetreau G."/>
            <person name="Wang Y."/>
            <person name="Xiong G.H."/>
            <person name="Traut W."/>
            <person name="Walsh T.K."/>
            <person name="Worley K.C."/>
            <person name="Wu D."/>
            <person name="Wu W."/>
            <person name="Wu Y.Q."/>
            <person name="Zhang X."/>
            <person name="Zou Z."/>
            <person name="Zucker H."/>
            <person name="Briscoe A.D."/>
            <person name="Burmester T."/>
            <person name="Clem R.J."/>
            <person name="Feyereisen R."/>
            <person name="Grimmelikhuijzen C.J.P."/>
            <person name="Hamodrakas S.J."/>
            <person name="Hansson B.S."/>
            <person name="Huguet E."/>
            <person name="Jermiin L.S."/>
            <person name="Lan Q."/>
            <person name="Lehman H.K."/>
            <person name="Lorenzen M."/>
            <person name="Merzendorfer H."/>
            <person name="Michalopoulos I."/>
            <person name="Morton D.B."/>
            <person name="Muthukrishnan S."/>
            <person name="Oakeshott J.G."/>
            <person name="Palmer W."/>
            <person name="Park Y."/>
            <person name="Passarelli A.L."/>
            <person name="Rozas J."/>
            <person name="Schwartz L.M."/>
            <person name="Smith W."/>
            <person name="Southgate A."/>
            <person name="Vilcinskas A."/>
            <person name="Vogt R."/>
            <person name="Wang P."/>
            <person name="Werren J."/>
            <person name="Yu X.Q."/>
            <person name="Zhou J.J."/>
            <person name="Brown S.J."/>
            <person name="Scherer S.E."/>
            <person name="Richards S."/>
            <person name="Blissard G.W."/>
        </authorList>
    </citation>
    <scope>NUCLEOTIDE SEQUENCE</scope>
</reference>
<comment type="similarity">
    <text evidence="2">Belongs to the peptidase S1 family. CLIP subfamily.</text>
</comment>
<dbReference type="InterPro" id="IPR043504">
    <property type="entry name" value="Peptidase_S1_PA_chymotrypsin"/>
</dbReference>
<evidence type="ECO:0000256" key="4">
    <source>
        <dbReference type="SAM" id="MobiDB-lite"/>
    </source>
</evidence>
<dbReference type="InterPro" id="IPR009003">
    <property type="entry name" value="Peptidase_S1_PA"/>
</dbReference>
<dbReference type="InterPro" id="IPR001314">
    <property type="entry name" value="Peptidase_S1A"/>
</dbReference>
<dbReference type="EMBL" id="JH668761">
    <property type="protein sequence ID" value="KAG6461593.1"/>
    <property type="molecule type" value="Genomic_DNA"/>
</dbReference>
<dbReference type="SMART" id="SM00020">
    <property type="entry name" value="Tryp_SPc"/>
    <property type="match status" value="1"/>
</dbReference>
<dbReference type="Pfam" id="PF00089">
    <property type="entry name" value="Trypsin"/>
    <property type="match status" value="1"/>
</dbReference>
<sequence length="582" mass="64917">MLFCVTCVLCVTVAARAHPRSVETANITQPGGKRYGNYYHPPEYSFPSSPSPPYSYHYPEPHDESASPPYGDLNLPPPPYGNPNYSPSEFPCRNEYPSSGNENPLQPYGNLNLPPPPYGDPNSYTPSELPYNNQYQSTGNESPIQPYRNSNFPPSYDDQKSYTPLPYNNQYPPPGNRNLPLYGGLNLKLPQYNIRNPNIQPSFSYNEYLPPGDRSSIPPFGNLNQTLPKYILPTFDSDRTSLSNRESSQLISSEDQGDPCNPQFSEKPDFLAGGRRISEAKCMDYVWNLQRMQEIENKRILCEIETKRKQTGYYQAAPAAVGGRAAFPGEFPHMGAIGWLGLNGEWLFKCGSTLISPKFVLTAAHCSKASALSTDLADPVPKIVRLSHVNIDLATRDTVHLKYDVNIERIIVHPNYKPPKKYYDIALMELDHEVGFWQMVHPACLWTSPDVKQLSAIATLTGWGVLKEGNLDISPNLQAAVVDFIGQQRCDALLAKKRNRHWSGLQEHQLCAGKLAGGVDACQGDSGGPLQVPKKMDISTPYKLYYVVGVTAFGFGCARRNLPGVYTRVSSFLDWIEPIVWP</sequence>
<dbReference type="Gene3D" id="2.40.10.10">
    <property type="entry name" value="Trypsin-like serine proteases"/>
    <property type="match status" value="2"/>
</dbReference>
<dbReference type="GO" id="GO:0004252">
    <property type="term" value="F:serine-type endopeptidase activity"/>
    <property type="evidence" value="ECO:0007669"/>
    <property type="project" value="InterPro"/>
</dbReference>
<feature type="signal peptide" evidence="5">
    <location>
        <begin position="1"/>
        <end position="17"/>
    </location>
</feature>
<accession>A0A921ZPD9</accession>
<evidence type="ECO:0000259" key="6">
    <source>
        <dbReference type="PROSITE" id="PS50240"/>
    </source>
</evidence>
<feature type="compositionally biased region" description="Polar residues" evidence="4">
    <location>
        <begin position="240"/>
        <end position="254"/>
    </location>
</feature>
<gene>
    <name evidence="7" type="ORF">O3G_MSEX012732</name>
</gene>
<feature type="region of interest" description="Disordered" evidence="4">
    <location>
        <begin position="50"/>
        <end position="164"/>
    </location>
</feature>
<dbReference type="PROSITE" id="PS50240">
    <property type="entry name" value="TRYPSIN_DOM"/>
    <property type="match status" value="1"/>
</dbReference>
<dbReference type="InterPro" id="IPR018114">
    <property type="entry name" value="TRYPSIN_HIS"/>
</dbReference>
<organism evidence="7 8">
    <name type="scientific">Manduca sexta</name>
    <name type="common">Tobacco hawkmoth</name>
    <name type="synonym">Tobacco hornworm</name>
    <dbReference type="NCBI Taxonomy" id="7130"/>
    <lineage>
        <taxon>Eukaryota</taxon>
        <taxon>Metazoa</taxon>
        <taxon>Ecdysozoa</taxon>
        <taxon>Arthropoda</taxon>
        <taxon>Hexapoda</taxon>
        <taxon>Insecta</taxon>
        <taxon>Pterygota</taxon>
        <taxon>Neoptera</taxon>
        <taxon>Endopterygota</taxon>
        <taxon>Lepidoptera</taxon>
        <taxon>Glossata</taxon>
        <taxon>Ditrysia</taxon>
        <taxon>Bombycoidea</taxon>
        <taxon>Sphingidae</taxon>
        <taxon>Sphinginae</taxon>
        <taxon>Sphingini</taxon>
        <taxon>Manduca</taxon>
    </lineage>
</organism>
<evidence type="ECO:0000256" key="3">
    <source>
        <dbReference type="RuleBase" id="RU363034"/>
    </source>
</evidence>
<keyword evidence="1" id="KW-1015">Disulfide bond</keyword>
<keyword evidence="3" id="KW-0645">Protease</keyword>
<keyword evidence="3" id="KW-0720">Serine protease</keyword>
<dbReference type="PANTHER" id="PTHR24252">
    <property type="entry name" value="ACROSIN-RELATED"/>
    <property type="match status" value="1"/>
</dbReference>
<protein>
    <recommendedName>
        <fullName evidence="6">Peptidase S1 domain-containing protein</fullName>
    </recommendedName>
</protein>
<evidence type="ECO:0000256" key="5">
    <source>
        <dbReference type="SAM" id="SignalP"/>
    </source>
</evidence>
<dbReference type="InterPro" id="IPR033116">
    <property type="entry name" value="TRYPSIN_SER"/>
</dbReference>
<keyword evidence="3" id="KW-0378">Hydrolase</keyword>
<dbReference type="FunFam" id="2.40.10.10:FF:000002">
    <property type="entry name" value="Transmembrane protease serine"/>
    <property type="match status" value="1"/>
</dbReference>
<evidence type="ECO:0000313" key="8">
    <source>
        <dbReference type="Proteomes" id="UP000791440"/>
    </source>
</evidence>
<reference evidence="7" key="2">
    <citation type="submission" date="2020-12" db="EMBL/GenBank/DDBJ databases">
        <authorList>
            <person name="Kanost M."/>
        </authorList>
    </citation>
    <scope>NUCLEOTIDE SEQUENCE</scope>
</reference>
<dbReference type="PRINTS" id="PR00722">
    <property type="entry name" value="CHYMOTRYPSIN"/>
</dbReference>
<dbReference type="AlphaFoldDB" id="A0A921ZPD9"/>
<feature type="compositionally biased region" description="Polar residues" evidence="4">
    <location>
        <begin position="130"/>
        <end position="153"/>
    </location>
</feature>
<feature type="chain" id="PRO_5038276613" description="Peptidase S1 domain-containing protein" evidence="5">
    <location>
        <begin position="18"/>
        <end position="582"/>
    </location>
</feature>
<dbReference type="GO" id="GO:0006508">
    <property type="term" value="P:proteolysis"/>
    <property type="evidence" value="ECO:0007669"/>
    <property type="project" value="UniProtKB-KW"/>
</dbReference>
<evidence type="ECO:0000256" key="1">
    <source>
        <dbReference type="ARBA" id="ARBA00023157"/>
    </source>
</evidence>
<keyword evidence="8" id="KW-1185">Reference proteome</keyword>
<name>A0A921ZPD9_MANSE</name>
<feature type="domain" description="Peptidase S1" evidence="6">
    <location>
        <begin position="320"/>
        <end position="581"/>
    </location>
</feature>
<dbReference type="Proteomes" id="UP000791440">
    <property type="component" value="Unassembled WGS sequence"/>
</dbReference>
<dbReference type="InterPro" id="IPR001254">
    <property type="entry name" value="Trypsin_dom"/>
</dbReference>
<dbReference type="EMBL" id="JH668761">
    <property type="protein sequence ID" value="KAG6461594.1"/>
    <property type="molecule type" value="Genomic_DNA"/>
</dbReference>
<comment type="caution">
    <text evidence="7">The sequence shown here is derived from an EMBL/GenBank/DDBJ whole genome shotgun (WGS) entry which is preliminary data.</text>
</comment>
<dbReference type="PROSITE" id="PS00134">
    <property type="entry name" value="TRYPSIN_HIS"/>
    <property type="match status" value="1"/>
</dbReference>
<dbReference type="PANTHER" id="PTHR24252:SF7">
    <property type="entry name" value="HYALIN"/>
    <property type="match status" value="1"/>
</dbReference>
<feature type="region of interest" description="Disordered" evidence="4">
    <location>
        <begin position="238"/>
        <end position="262"/>
    </location>
</feature>
<evidence type="ECO:0000256" key="2">
    <source>
        <dbReference type="ARBA" id="ARBA00024195"/>
    </source>
</evidence>
<evidence type="ECO:0000313" key="7">
    <source>
        <dbReference type="EMBL" id="KAG6461593.1"/>
    </source>
</evidence>